<accession>A0A285ZZ25</accession>
<keyword evidence="3 8" id="KW-1134">Transmembrane beta strand</keyword>
<keyword evidence="2 8" id="KW-0813">Transport</keyword>
<dbReference type="Proteomes" id="UP000219281">
    <property type="component" value="Unassembled WGS sequence"/>
</dbReference>
<feature type="signal peptide" evidence="10">
    <location>
        <begin position="1"/>
        <end position="24"/>
    </location>
</feature>
<dbReference type="Pfam" id="PF00593">
    <property type="entry name" value="TonB_dep_Rec_b-barrel"/>
    <property type="match status" value="1"/>
</dbReference>
<gene>
    <name evidence="13" type="ORF">SAMN06297358_1866</name>
</gene>
<dbReference type="SUPFAM" id="SSF56935">
    <property type="entry name" value="Porins"/>
    <property type="match status" value="1"/>
</dbReference>
<dbReference type="AlphaFoldDB" id="A0A285ZZ25"/>
<evidence type="ECO:0000259" key="11">
    <source>
        <dbReference type="Pfam" id="PF00593"/>
    </source>
</evidence>
<dbReference type="Gene3D" id="2.60.40.1120">
    <property type="entry name" value="Carboxypeptidase-like, regulatory domain"/>
    <property type="match status" value="1"/>
</dbReference>
<evidence type="ECO:0000256" key="2">
    <source>
        <dbReference type="ARBA" id="ARBA00022448"/>
    </source>
</evidence>
<dbReference type="InterPro" id="IPR037066">
    <property type="entry name" value="Plug_dom_sf"/>
</dbReference>
<keyword evidence="10" id="KW-0732">Signal</keyword>
<reference evidence="14" key="1">
    <citation type="submission" date="2017-09" db="EMBL/GenBank/DDBJ databases">
        <authorList>
            <person name="Varghese N."/>
            <person name="Submissions S."/>
        </authorList>
    </citation>
    <scope>NUCLEOTIDE SEQUENCE [LARGE SCALE GENOMIC DNA]</scope>
    <source>
        <strain evidence="14">CGMCC 1.12803</strain>
    </source>
</reference>
<sequence length="1068" mass="117808">MTLKNRVSSVVFLLVCLLSLGVSAQTVKIKGVVTSADGQGIPGVSVVIKDTNKGVSTNEKGEYEISVQKGKILEFKSLGYKIHLQGVANATTINVTLVDDVSSMNEVIVVGYGTQKKSTVSSAVSKLENKNLDEIPTSRLDNALIGKIAGLTVQNNSSEAGADPTLRVRGASSINANAEPLVVVDGHPIADGLAFINPYDVESIEVLKDAASSAIYGSRGANGVILVTTKKGVADKPKFSVKSYYGIKEAYSVYPILSTTDYTKLLFAEAALRENDPSVPANLKNIINVNERAAYIIENQISGSTTDWQQESLRNAGIYNMQLNVAGGKKDFRYYVSGNLQQDQGVMKDSENNRGNFRVKLDVNLSPKLTLNVNINPTYTKIQRPAENFTNYYRFPSFLPVYHSAFTAAFVNQNTQWANLRSGDWAQARHFINLPYEGTMPDGSYWKSGTAINPFSSTNNTPLSHAEREDRFSESYRFQGGTDLTYNPSKNLSFKTSVGAYYLSREDKTLIRSEARKDGDVNQATITNGTTLDVLWENTMNYKKNFGNHNFSGLLGFTVQGNSVTGSQQIGYSFPSDDFSTLNQAAYFDQAAAIPINVKTGLISYLGRVNYDYKGKYIATASLRTDESSIFGPGNRRGWFPAFSAGWNIASESFMKGSKKWLESLKLRASYGETGNNRITPFSYLDLLFRSNYVFGEGTGNVIAGQSPNNVVTFGSNITWETTRSANIGLDVALFRNKVQLSLEYYRSITDKLLLQQSQQAITGSDSFWNNNGKIRNQGFEVELTSNNIGTKNFNWTTSLNVAANRNKLLKLGGDEPYLYSYGERSEIYASIVGQPYVQFYGYKTDGVWLSQADANAAVASGQTSVLQSYYREGGVKLKDINGDNKIDLNDRVIMGSPFPDFTWGITNTFRYKKFDLNILMQGSQGGQLINGDLFYNESKRQNVNYIKNRWVSPANPGDGKTPYFNNGIAADLLLTDYAVESASYAFLRNIIVGYTLPAKTLKKFKVNSLRLYGSVDNVFFITGNSYRGINPEARVTSSAYASPVISGYQRGGFPINRTYTFGLDFNF</sequence>
<proteinExistence type="inferred from homology"/>
<dbReference type="Gene3D" id="2.40.170.20">
    <property type="entry name" value="TonB-dependent receptor, beta-barrel domain"/>
    <property type="match status" value="1"/>
</dbReference>
<evidence type="ECO:0000256" key="4">
    <source>
        <dbReference type="ARBA" id="ARBA00022692"/>
    </source>
</evidence>
<evidence type="ECO:0000256" key="6">
    <source>
        <dbReference type="ARBA" id="ARBA00023136"/>
    </source>
</evidence>
<name>A0A285ZZ25_9SPHI</name>
<dbReference type="InterPro" id="IPR012910">
    <property type="entry name" value="Plug_dom"/>
</dbReference>
<feature type="chain" id="PRO_5012809418" evidence="10">
    <location>
        <begin position="25"/>
        <end position="1068"/>
    </location>
</feature>
<feature type="domain" description="TonB-dependent receptor plug" evidence="12">
    <location>
        <begin position="117"/>
        <end position="224"/>
    </location>
</feature>
<dbReference type="RefSeq" id="WP_097131194.1">
    <property type="nucleotide sequence ID" value="NZ_OCMT01000002.1"/>
</dbReference>
<dbReference type="OrthoDB" id="9768177at2"/>
<comment type="similarity">
    <text evidence="8 9">Belongs to the TonB-dependent receptor family.</text>
</comment>
<dbReference type="EMBL" id="OCMT01000002">
    <property type="protein sequence ID" value="SOD14902.1"/>
    <property type="molecule type" value="Genomic_DNA"/>
</dbReference>
<dbReference type="PROSITE" id="PS52016">
    <property type="entry name" value="TONB_DEPENDENT_REC_3"/>
    <property type="match status" value="1"/>
</dbReference>
<dbReference type="InterPro" id="IPR039426">
    <property type="entry name" value="TonB-dep_rcpt-like"/>
</dbReference>
<keyword evidence="4 8" id="KW-0812">Transmembrane</keyword>
<feature type="domain" description="TonB-dependent receptor-like beta-barrel" evidence="11">
    <location>
        <begin position="434"/>
        <end position="1019"/>
    </location>
</feature>
<dbReference type="InterPro" id="IPR036942">
    <property type="entry name" value="Beta-barrel_TonB_sf"/>
</dbReference>
<dbReference type="SUPFAM" id="SSF49464">
    <property type="entry name" value="Carboxypeptidase regulatory domain-like"/>
    <property type="match status" value="1"/>
</dbReference>
<dbReference type="InterPro" id="IPR023997">
    <property type="entry name" value="TonB-dep_OMP_SusC/RagA_CS"/>
</dbReference>
<evidence type="ECO:0000256" key="5">
    <source>
        <dbReference type="ARBA" id="ARBA00023077"/>
    </source>
</evidence>
<evidence type="ECO:0000256" key="8">
    <source>
        <dbReference type="PROSITE-ProRule" id="PRU01360"/>
    </source>
</evidence>
<evidence type="ECO:0000313" key="14">
    <source>
        <dbReference type="Proteomes" id="UP000219281"/>
    </source>
</evidence>
<keyword evidence="14" id="KW-1185">Reference proteome</keyword>
<dbReference type="InterPro" id="IPR000531">
    <property type="entry name" value="Beta-barrel_TonB"/>
</dbReference>
<evidence type="ECO:0000313" key="13">
    <source>
        <dbReference type="EMBL" id="SOD14902.1"/>
    </source>
</evidence>
<evidence type="ECO:0000256" key="1">
    <source>
        <dbReference type="ARBA" id="ARBA00004571"/>
    </source>
</evidence>
<evidence type="ECO:0000256" key="3">
    <source>
        <dbReference type="ARBA" id="ARBA00022452"/>
    </source>
</evidence>
<evidence type="ECO:0000256" key="9">
    <source>
        <dbReference type="RuleBase" id="RU003357"/>
    </source>
</evidence>
<protein>
    <submittedName>
        <fullName evidence="13">TonB-linked outer membrane protein, SusC/RagA family</fullName>
    </submittedName>
</protein>
<dbReference type="InterPro" id="IPR023996">
    <property type="entry name" value="TonB-dep_OMP_SusC/RagA"/>
</dbReference>
<dbReference type="InterPro" id="IPR008969">
    <property type="entry name" value="CarboxyPept-like_regulatory"/>
</dbReference>
<keyword evidence="5 9" id="KW-0798">TonB box</keyword>
<organism evidence="13 14">
    <name type="scientific">Pedobacter xixiisoli</name>
    <dbReference type="NCBI Taxonomy" id="1476464"/>
    <lineage>
        <taxon>Bacteria</taxon>
        <taxon>Pseudomonadati</taxon>
        <taxon>Bacteroidota</taxon>
        <taxon>Sphingobacteriia</taxon>
        <taxon>Sphingobacteriales</taxon>
        <taxon>Sphingobacteriaceae</taxon>
        <taxon>Pedobacter</taxon>
    </lineage>
</organism>
<dbReference type="Gene3D" id="2.170.130.10">
    <property type="entry name" value="TonB-dependent receptor, plug domain"/>
    <property type="match status" value="1"/>
</dbReference>
<dbReference type="NCBIfam" id="TIGR04056">
    <property type="entry name" value="OMP_RagA_SusC"/>
    <property type="match status" value="1"/>
</dbReference>
<keyword evidence="7 8" id="KW-0998">Cell outer membrane</keyword>
<dbReference type="Pfam" id="PF13715">
    <property type="entry name" value="CarbopepD_reg_2"/>
    <property type="match status" value="1"/>
</dbReference>
<comment type="subcellular location">
    <subcellularLocation>
        <location evidence="1 8">Cell outer membrane</location>
        <topology evidence="1 8">Multi-pass membrane protein</topology>
    </subcellularLocation>
</comment>
<dbReference type="NCBIfam" id="TIGR04057">
    <property type="entry name" value="SusC_RagA_signa"/>
    <property type="match status" value="1"/>
</dbReference>
<dbReference type="Pfam" id="PF07715">
    <property type="entry name" value="Plug"/>
    <property type="match status" value="1"/>
</dbReference>
<evidence type="ECO:0000256" key="10">
    <source>
        <dbReference type="SAM" id="SignalP"/>
    </source>
</evidence>
<evidence type="ECO:0000259" key="12">
    <source>
        <dbReference type="Pfam" id="PF07715"/>
    </source>
</evidence>
<keyword evidence="6 8" id="KW-0472">Membrane</keyword>
<dbReference type="GO" id="GO:0009279">
    <property type="term" value="C:cell outer membrane"/>
    <property type="evidence" value="ECO:0007669"/>
    <property type="project" value="UniProtKB-SubCell"/>
</dbReference>
<evidence type="ECO:0000256" key="7">
    <source>
        <dbReference type="ARBA" id="ARBA00023237"/>
    </source>
</evidence>